<feature type="transmembrane region" description="Helical" evidence="6">
    <location>
        <begin position="75"/>
        <end position="92"/>
    </location>
</feature>
<evidence type="ECO:0000256" key="1">
    <source>
        <dbReference type="ARBA" id="ARBA00004651"/>
    </source>
</evidence>
<name>A0ABS0QFX0_THEVU</name>
<feature type="transmembrane region" description="Helical" evidence="6">
    <location>
        <begin position="12"/>
        <end position="28"/>
    </location>
</feature>
<evidence type="ECO:0000256" key="5">
    <source>
        <dbReference type="ARBA" id="ARBA00023136"/>
    </source>
</evidence>
<evidence type="ECO:0000256" key="3">
    <source>
        <dbReference type="ARBA" id="ARBA00022692"/>
    </source>
</evidence>
<dbReference type="RefSeq" id="WP_037996626.1">
    <property type="nucleotide sequence ID" value="NZ_CP036487.1"/>
</dbReference>
<keyword evidence="5 6" id="KW-0472">Membrane</keyword>
<dbReference type="Proteomes" id="UP000641910">
    <property type="component" value="Unassembled WGS sequence"/>
</dbReference>
<reference evidence="7 8" key="1">
    <citation type="submission" date="2020-12" db="EMBL/GenBank/DDBJ databases">
        <title>WGS of Thermoactinomyces spp.</title>
        <authorList>
            <person name="Cheng K."/>
        </authorList>
    </citation>
    <scope>NUCLEOTIDE SEQUENCE [LARGE SCALE GENOMIC DNA]</scope>
    <source>
        <strain evidence="8">CICC 10650\ACCC 41061</strain>
    </source>
</reference>
<protein>
    <submittedName>
        <fullName evidence="7">ATP synthase subunit I</fullName>
    </submittedName>
</protein>
<evidence type="ECO:0000313" key="7">
    <source>
        <dbReference type="EMBL" id="MBH8588122.1"/>
    </source>
</evidence>
<accession>A0ABS0QFX0</accession>
<comment type="subcellular location">
    <subcellularLocation>
        <location evidence="1">Cell membrane</location>
        <topology evidence="1">Multi-pass membrane protein</topology>
    </subcellularLocation>
</comment>
<sequence length="125" mass="14281">MDTVKTIRKRVVSLTTGLLTLLLIIWFMTPHQRIVAGVFLGLCVSLYNVLNLLWKIKIGRESAFHAKPRFRGVGMIHRYLMVALAVMIAVRFPEWIEVKAIVAGLPVCYILFYCTQFIQVIRSSS</sequence>
<evidence type="ECO:0000256" key="6">
    <source>
        <dbReference type="SAM" id="Phobius"/>
    </source>
</evidence>
<keyword evidence="3 6" id="KW-0812">Transmembrane</keyword>
<feature type="transmembrane region" description="Helical" evidence="6">
    <location>
        <begin position="34"/>
        <end position="54"/>
    </location>
</feature>
<comment type="caution">
    <text evidence="7">The sequence shown here is derived from an EMBL/GenBank/DDBJ whole genome shotgun (WGS) entry which is preliminary data.</text>
</comment>
<keyword evidence="4 6" id="KW-1133">Transmembrane helix</keyword>
<feature type="transmembrane region" description="Helical" evidence="6">
    <location>
        <begin position="98"/>
        <end position="121"/>
    </location>
</feature>
<dbReference type="Pfam" id="PF03899">
    <property type="entry name" value="ATP-synt_I"/>
    <property type="match status" value="1"/>
</dbReference>
<dbReference type="InterPro" id="IPR005598">
    <property type="entry name" value="ATP_synth_I"/>
</dbReference>
<evidence type="ECO:0000256" key="2">
    <source>
        <dbReference type="ARBA" id="ARBA00022475"/>
    </source>
</evidence>
<proteinExistence type="predicted"/>
<dbReference type="InterPro" id="IPR039072">
    <property type="entry name" value="ATP_synth_I_Bacilli"/>
</dbReference>
<organism evidence="7 8">
    <name type="scientific">Thermoactinomyces vulgaris</name>
    <dbReference type="NCBI Taxonomy" id="2026"/>
    <lineage>
        <taxon>Bacteria</taxon>
        <taxon>Bacillati</taxon>
        <taxon>Bacillota</taxon>
        <taxon>Bacilli</taxon>
        <taxon>Bacillales</taxon>
        <taxon>Thermoactinomycetaceae</taxon>
        <taxon>Thermoactinomyces</taxon>
    </lineage>
</organism>
<keyword evidence="8" id="KW-1185">Reference proteome</keyword>
<dbReference type="EMBL" id="JAECVU010000002">
    <property type="protein sequence ID" value="MBH8588122.1"/>
    <property type="molecule type" value="Genomic_DNA"/>
</dbReference>
<evidence type="ECO:0000256" key="4">
    <source>
        <dbReference type="ARBA" id="ARBA00022989"/>
    </source>
</evidence>
<gene>
    <name evidence="7" type="ORF">I8U22_04710</name>
</gene>
<keyword evidence="2" id="KW-1003">Cell membrane</keyword>
<dbReference type="PANTHER" id="PTHR40035:SF1">
    <property type="entry name" value="ATP SYNTHASE PROTEIN I"/>
    <property type="match status" value="1"/>
</dbReference>
<dbReference type="PANTHER" id="PTHR40035">
    <property type="entry name" value="ATP SYNTHASE PROTEIN I"/>
    <property type="match status" value="1"/>
</dbReference>
<evidence type="ECO:0000313" key="8">
    <source>
        <dbReference type="Proteomes" id="UP000641910"/>
    </source>
</evidence>